<evidence type="ECO:0000313" key="1">
    <source>
        <dbReference type="Proteomes" id="UP000887565"/>
    </source>
</evidence>
<organism evidence="1 2">
    <name type="scientific">Romanomermis culicivorax</name>
    <name type="common">Nematode worm</name>
    <dbReference type="NCBI Taxonomy" id="13658"/>
    <lineage>
        <taxon>Eukaryota</taxon>
        <taxon>Metazoa</taxon>
        <taxon>Ecdysozoa</taxon>
        <taxon>Nematoda</taxon>
        <taxon>Enoplea</taxon>
        <taxon>Dorylaimia</taxon>
        <taxon>Mermithida</taxon>
        <taxon>Mermithoidea</taxon>
        <taxon>Mermithidae</taxon>
        <taxon>Romanomermis</taxon>
    </lineage>
</organism>
<evidence type="ECO:0000313" key="2">
    <source>
        <dbReference type="WBParaSite" id="nRc.2.0.1.t23578-RA"/>
    </source>
</evidence>
<dbReference type="AlphaFoldDB" id="A0A915JAR0"/>
<protein>
    <submittedName>
        <fullName evidence="2">Uncharacterized protein</fullName>
    </submittedName>
</protein>
<dbReference type="WBParaSite" id="nRc.2.0.1.t23578-RA">
    <property type="protein sequence ID" value="nRc.2.0.1.t23578-RA"/>
    <property type="gene ID" value="nRc.2.0.1.g23578"/>
</dbReference>
<proteinExistence type="predicted"/>
<keyword evidence="1" id="KW-1185">Reference proteome</keyword>
<sequence>MAKVVSKFQTFFRSPFSLKNKAKKSVGNYKCTKAGTGGGPPPPHLKMILLKFRTCFQASLNRCKLLCHLVRILLILVQIDGIAVT</sequence>
<dbReference type="Proteomes" id="UP000887565">
    <property type="component" value="Unplaced"/>
</dbReference>
<reference evidence="2" key="1">
    <citation type="submission" date="2022-11" db="UniProtKB">
        <authorList>
            <consortium name="WormBaseParasite"/>
        </authorList>
    </citation>
    <scope>IDENTIFICATION</scope>
</reference>
<name>A0A915JAR0_ROMCU</name>
<accession>A0A915JAR0</accession>